<dbReference type="CDD" id="cd07750">
    <property type="entry name" value="PolyPPase_VTC_like"/>
    <property type="match status" value="1"/>
</dbReference>
<accession>A0A9D1JHW4</accession>
<evidence type="ECO:0000313" key="2">
    <source>
        <dbReference type="EMBL" id="HIS24751.1"/>
    </source>
</evidence>
<dbReference type="Gene3D" id="3.20.100.30">
    <property type="entry name" value="VTC, catalytic tunnel domain"/>
    <property type="match status" value="1"/>
</dbReference>
<dbReference type="Proteomes" id="UP000823982">
    <property type="component" value="Unassembled WGS sequence"/>
</dbReference>
<dbReference type="AlphaFoldDB" id="A0A9D1JHW4"/>
<proteinExistence type="predicted"/>
<reference evidence="2" key="1">
    <citation type="submission" date="2020-10" db="EMBL/GenBank/DDBJ databases">
        <authorList>
            <person name="Gilroy R."/>
        </authorList>
    </citation>
    <scope>NUCLEOTIDE SEQUENCE</scope>
    <source>
        <strain evidence="2">CHK157-1446</strain>
    </source>
</reference>
<evidence type="ECO:0000259" key="1">
    <source>
        <dbReference type="Pfam" id="PF09359"/>
    </source>
</evidence>
<comment type="caution">
    <text evidence="2">The sequence shown here is derived from an EMBL/GenBank/DDBJ whole genome shotgun (WGS) entry which is preliminary data.</text>
</comment>
<dbReference type="InterPro" id="IPR018966">
    <property type="entry name" value="VTC_domain"/>
</dbReference>
<dbReference type="GO" id="GO:0006799">
    <property type="term" value="P:polyphosphate biosynthetic process"/>
    <property type="evidence" value="ECO:0007669"/>
    <property type="project" value="UniProtKB-ARBA"/>
</dbReference>
<dbReference type="InterPro" id="IPR042267">
    <property type="entry name" value="VTC_sf"/>
</dbReference>
<name>A0A9D1JHW4_9FIRM</name>
<dbReference type="EMBL" id="DVIR01000046">
    <property type="protein sequence ID" value="HIS24751.1"/>
    <property type="molecule type" value="Genomic_DNA"/>
</dbReference>
<organism evidence="2 3">
    <name type="scientific">Candidatus Faeciplasma gallinarum</name>
    <dbReference type="NCBI Taxonomy" id="2840799"/>
    <lineage>
        <taxon>Bacteria</taxon>
        <taxon>Bacillati</taxon>
        <taxon>Bacillota</taxon>
        <taxon>Clostridia</taxon>
        <taxon>Eubacteriales</taxon>
        <taxon>Oscillospiraceae</taxon>
        <taxon>Oscillospiraceae incertae sedis</taxon>
        <taxon>Candidatus Faeciplasma</taxon>
    </lineage>
</organism>
<evidence type="ECO:0000313" key="3">
    <source>
        <dbReference type="Proteomes" id="UP000823982"/>
    </source>
</evidence>
<dbReference type="InterPro" id="IPR033469">
    <property type="entry name" value="CYTH-like_dom_sf"/>
</dbReference>
<sequence>MAFQTVFKRYEIKYLLTAEQKQKILRAMAPYMVADQYGKTTVRNIYFDTDNFQLVRHSIDDPVYKEKLRVRSYGAADPQGAVFVELKKKYQKVVYKRRIAMPQKEAAEWMAGIRHCRSDSQISREIDYFLEYYKTLKPAVFLSYDRQAYYLKDCSEFRMTFDENILCRRYDINLESGVYGDHVLAEGLTLMEVKCAAGMPLWLTSVLSEEHIYKTSFSKYGMAYKKFIYPALKSGAGTSNNADEPKEAKKYA</sequence>
<protein>
    <submittedName>
        <fullName evidence="2">Polyphosphate polymerase domain-containing protein</fullName>
    </submittedName>
</protein>
<dbReference type="SUPFAM" id="SSF55154">
    <property type="entry name" value="CYTH-like phosphatases"/>
    <property type="match status" value="1"/>
</dbReference>
<feature type="domain" description="VTC" evidence="1">
    <location>
        <begin position="8"/>
        <end position="227"/>
    </location>
</feature>
<reference evidence="2" key="2">
    <citation type="journal article" date="2021" name="PeerJ">
        <title>Extensive microbial diversity within the chicken gut microbiome revealed by metagenomics and culture.</title>
        <authorList>
            <person name="Gilroy R."/>
            <person name="Ravi A."/>
            <person name="Getino M."/>
            <person name="Pursley I."/>
            <person name="Horton D.L."/>
            <person name="Alikhan N.F."/>
            <person name="Baker D."/>
            <person name="Gharbi K."/>
            <person name="Hall N."/>
            <person name="Watson M."/>
            <person name="Adriaenssens E.M."/>
            <person name="Foster-Nyarko E."/>
            <person name="Jarju S."/>
            <person name="Secka A."/>
            <person name="Antonio M."/>
            <person name="Oren A."/>
            <person name="Chaudhuri R.R."/>
            <person name="La Ragione R."/>
            <person name="Hildebrand F."/>
            <person name="Pallen M.J."/>
        </authorList>
    </citation>
    <scope>NUCLEOTIDE SEQUENCE</scope>
    <source>
        <strain evidence="2">CHK157-1446</strain>
    </source>
</reference>
<dbReference type="Pfam" id="PF09359">
    <property type="entry name" value="VTC"/>
    <property type="match status" value="1"/>
</dbReference>
<gene>
    <name evidence="2" type="ORF">IAD01_05035</name>
</gene>